<feature type="transmembrane region" description="Helical" evidence="1">
    <location>
        <begin position="60"/>
        <end position="82"/>
    </location>
</feature>
<dbReference type="Proteomes" id="UP000271889">
    <property type="component" value="Unassembled WGS sequence"/>
</dbReference>
<gene>
    <name evidence="2" type="ORF">CGOC_LOCUS7405</name>
</gene>
<organism evidence="2 3">
    <name type="scientific">Cylicostephanus goldi</name>
    <name type="common">Nematode worm</name>
    <dbReference type="NCBI Taxonomy" id="71465"/>
    <lineage>
        <taxon>Eukaryota</taxon>
        <taxon>Metazoa</taxon>
        <taxon>Ecdysozoa</taxon>
        <taxon>Nematoda</taxon>
        <taxon>Chromadorea</taxon>
        <taxon>Rhabditida</taxon>
        <taxon>Rhabditina</taxon>
        <taxon>Rhabditomorpha</taxon>
        <taxon>Strongyloidea</taxon>
        <taxon>Strongylidae</taxon>
        <taxon>Cylicostephanus</taxon>
    </lineage>
</organism>
<name>A0A3P6SS50_CYLGO</name>
<protein>
    <recommendedName>
        <fullName evidence="4">Transmembrane protein</fullName>
    </recommendedName>
</protein>
<keyword evidence="1" id="KW-0472">Membrane</keyword>
<keyword evidence="1" id="KW-0812">Transmembrane</keyword>
<sequence length="86" mass="9341">MIIYWSELMIVVDAKVKSMGIVRLVDHCGVEWRTIAAGENGLGLDGGDVDVRGGWLLTAWIFNVGGVVSRLVLYFAVVLGSCEQSK</sequence>
<evidence type="ECO:0000313" key="3">
    <source>
        <dbReference type="Proteomes" id="UP000271889"/>
    </source>
</evidence>
<dbReference type="EMBL" id="UYRV01025678">
    <property type="protein sequence ID" value="VDK77916.1"/>
    <property type="molecule type" value="Genomic_DNA"/>
</dbReference>
<accession>A0A3P6SS50</accession>
<proteinExistence type="predicted"/>
<evidence type="ECO:0000256" key="1">
    <source>
        <dbReference type="SAM" id="Phobius"/>
    </source>
</evidence>
<evidence type="ECO:0008006" key="4">
    <source>
        <dbReference type="Google" id="ProtNLM"/>
    </source>
</evidence>
<reference evidence="2 3" key="1">
    <citation type="submission" date="2018-11" db="EMBL/GenBank/DDBJ databases">
        <authorList>
            <consortium name="Pathogen Informatics"/>
        </authorList>
    </citation>
    <scope>NUCLEOTIDE SEQUENCE [LARGE SCALE GENOMIC DNA]</scope>
</reference>
<keyword evidence="3" id="KW-1185">Reference proteome</keyword>
<keyword evidence="1" id="KW-1133">Transmembrane helix</keyword>
<evidence type="ECO:0000313" key="2">
    <source>
        <dbReference type="EMBL" id="VDK77916.1"/>
    </source>
</evidence>
<dbReference type="AlphaFoldDB" id="A0A3P6SS50"/>